<sequence length="165" mass="18753">MRTSRDQDAILREERLDEAIEKAGPELFDLLSASTGDPDAEVRETAAYGLGEIDDPRAIPLLLRFVEQDSAETVVMHALKALESYRDPRIHEALLHEAGRTRQTRSPRWYAAKQLRWYDSGRSVDALITLLASEDALVQQAAEESLSILRPSERARWQRLLKQNT</sequence>
<dbReference type="RefSeq" id="WP_184903806.1">
    <property type="nucleotide sequence ID" value="NZ_JACHMX010000001.1"/>
</dbReference>
<dbReference type="Gene3D" id="1.25.10.10">
    <property type="entry name" value="Leucine-rich Repeat Variant"/>
    <property type="match status" value="1"/>
</dbReference>
<proteinExistence type="predicted"/>
<dbReference type="SMART" id="SM00567">
    <property type="entry name" value="EZ_HEAT"/>
    <property type="match status" value="2"/>
</dbReference>
<dbReference type="InterPro" id="IPR011989">
    <property type="entry name" value="ARM-like"/>
</dbReference>
<dbReference type="InterPro" id="IPR004155">
    <property type="entry name" value="PBS_lyase_HEAT"/>
</dbReference>
<dbReference type="EMBL" id="JACHMX010000001">
    <property type="protein sequence ID" value="MBB5857575.1"/>
    <property type="molecule type" value="Genomic_DNA"/>
</dbReference>
<dbReference type="Pfam" id="PF13646">
    <property type="entry name" value="HEAT_2"/>
    <property type="match status" value="1"/>
</dbReference>
<name>A0A841BFL0_9PSEU</name>
<dbReference type="GO" id="GO:0016491">
    <property type="term" value="F:oxidoreductase activity"/>
    <property type="evidence" value="ECO:0007669"/>
    <property type="project" value="TreeGrafter"/>
</dbReference>
<reference evidence="1 2" key="1">
    <citation type="submission" date="2020-08" db="EMBL/GenBank/DDBJ databases">
        <title>Sequencing the genomes of 1000 actinobacteria strains.</title>
        <authorList>
            <person name="Klenk H.-P."/>
        </authorList>
    </citation>
    <scope>NUCLEOTIDE SEQUENCE [LARGE SCALE GENOMIC DNA]</scope>
    <source>
        <strain evidence="1 2">DSM 45272</strain>
    </source>
</reference>
<dbReference type="PANTHER" id="PTHR12697:SF5">
    <property type="entry name" value="DEOXYHYPUSINE HYDROXYLASE"/>
    <property type="match status" value="1"/>
</dbReference>
<evidence type="ECO:0000313" key="2">
    <source>
        <dbReference type="Proteomes" id="UP000580861"/>
    </source>
</evidence>
<keyword evidence="2" id="KW-1185">Reference proteome</keyword>
<dbReference type="AlphaFoldDB" id="A0A841BFL0"/>
<protein>
    <submittedName>
        <fullName evidence="1">HEAT repeat protein</fullName>
    </submittedName>
</protein>
<gene>
    <name evidence="1" type="ORF">HDA45_007662</name>
</gene>
<evidence type="ECO:0000313" key="1">
    <source>
        <dbReference type="EMBL" id="MBB5857575.1"/>
    </source>
</evidence>
<dbReference type="PANTHER" id="PTHR12697">
    <property type="entry name" value="PBS LYASE HEAT-LIKE PROTEIN"/>
    <property type="match status" value="1"/>
</dbReference>
<dbReference type="SUPFAM" id="SSF48371">
    <property type="entry name" value="ARM repeat"/>
    <property type="match status" value="1"/>
</dbReference>
<dbReference type="Proteomes" id="UP000580861">
    <property type="component" value="Unassembled WGS sequence"/>
</dbReference>
<comment type="caution">
    <text evidence="1">The sequence shown here is derived from an EMBL/GenBank/DDBJ whole genome shotgun (WGS) entry which is preliminary data.</text>
</comment>
<organism evidence="1 2">
    <name type="scientific">Amycolatopsis umgeniensis</name>
    <dbReference type="NCBI Taxonomy" id="336628"/>
    <lineage>
        <taxon>Bacteria</taxon>
        <taxon>Bacillati</taxon>
        <taxon>Actinomycetota</taxon>
        <taxon>Actinomycetes</taxon>
        <taxon>Pseudonocardiales</taxon>
        <taxon>Pseudonocardiaceae</taxon>
        <taxon>Amycolatopsis</taxon>
    </lineage>
</organism>
<dbReference type="InterPro" id="IPR016024">
    <property type="entry name" value="ARM-type_fold"/>
</dbReference>
<accession>A0A841BFL0</accession>